<evidence type="ECO:0000256" key="4">
    <source>
        <dbReference type="SAM" id="Phobius"/>
    </source>
</evidence>
<feature type="disulfide bond" description="Redox-active" evidence="3">
    <location>
        <begin position="91"/>
        <end position="95"/>
    </location>
</feature>
<dbReference type="EMBL" id="CP011412">
    <property type="protein sequence ID" value="AKH19283.1"/>
    <property type="molecule type" value="Genomic_DNA"/>
</dbReference>
<feature type="transmembrane region" description="Helical" evidence="4">
    <location>
        <begin position="13"/>
        <end position="32"/>
    </location>
</feature>
<name>A0A0F7JXG1_9GAMM</name>
<gene>
    <name evidence="5" type="ORF">AAY24_01790</name>
</gene>
<sequence length="219" mass="24280">MQPEKPHKPGQRWWIPGALLIVVLGLTANLMLRQSDKSQAQQPPVSLISGTLIPNPRPLSPFSLIDHAGNEFTQESIKGSWHLLSFGYTHCPDICPTTLAMLARLRDRLQHESLDTKIETDFITIDPQRDTATVLASYVPYFDSSFLGVTGDPGELDRLTGQLGVMYARVDTEQSSMGYLMDHSTTIILTNPAGELQALFSAPHEVEAMAQDLIRLVNR</sequence>
<organism evidence="5 6">
    <name type="scientific">Sedimenticola thiotaurini</name>
    <dbReference type="NCBI Taxonomy" id="1543721"/>
    <lineage>
        <taxon>Bacteria</taxon>
        <taxon>Pseudomonadati</taxon>
        <taxon>Pseudomonadota</taxon>
        <taxon>Gammaproteobacteria</taxon>
        <taxon>Chromatiales</taxon>
        <taxon>Sedimenticolaceae</taxon>
        <taxon>Sedimenticola</taxon>
    </lineage>
</organism>
<evidence type="ECO:0000256" key="3">
    <source>
        <dbReference type="PIRSR" id="PIRSR603782-2"/>
    </source>
</evidence>
<dbReference type="FunFam" id="3.40.30.10:FF:000013">
    <property type="entry name" value="Blast:Protein SCO1 homolog, mitochondrial"/>
    <property type="match status" value="1"/>
</dbReference>
<keyword evidence="4" id="KW-0472">Membrane</keyword>
<dbReference type="PATRIC" id="fig|1543721.4.peg.380"/>
<evidence type="ECO:0000313" key="6">
    <source>
        <dbReference type="Proteomes" id="UP000034410"/>
    </source>
</evidence>
<dbReference type="CDD" id="cd02968">
    <property type="entry name" value="SCO"/>
    <property type="match status" value="1"/>
</dbReference>
<proteinExistence type="inferred from homology"/>
<dbReference type="SUPFAM" id="SSF52833">
    <property type="entry name" value="Thioredoxin-like"/>
    <property type="match status" value="1"/>
</dbReference>
<accession>A0A0F7JXG1</accession>
<dbReference type="InterPro" id="IPR003782">
    <property type="entry name" value="SCO1/SenC"/>
</dbReference>
<keyword evidence="4" id="KW-1133">Transmembrane helix</keyword>
<dbReference type="PANTHER" id="PTHR12151:SF25">
    <property type="entry name" value="LINALOOL DEHYDRATASE_ISOMERASE DOMAIN-CONTAINING PROTEIN"/>
    <property type="match status" value="1"/>
</dbReference>
<evidence type="ECO:0008006" key="7">
    <source>
        <dbReference type="Google" id="ProtNLM"/>
    </source>
</evidence>
<dbReference type="KEGG" id="seds:AAY24_01790"/>
<dbReference type="PANTHER" id="PTHR12151">
    <property type="entry name" value="ELECTRON TRANSPORT PROTIN SCO1/SENC FAMILY MEMBER"/>
    <property type="match status" value="1"/>
</dbReference>
<keyword evidence="6" id="KW-1185">Reference proteome</keyword>
<dbReference type="Proteomes" id="UP000034410">
    <property type="component" value="Chromosome"/>
</dbReference>
<dbReference type="RefSeq" id="WP_046858222.1">
    <property type="nucleotide sequence ID" value="NZ_CP011412.1"/>
</dbReference>
<comment type="similarity">
    <text evidence="1">Belongs to the SCO1/2 family.</text>
</comment>
<keyword evidence="2" id="KW-0479">Metal-binding</keyword>
<evidence type="ECO:0000256" key="1">
    <source>
        <dbReference type="ARBA" id="ARBA00010996"/>
    </source>
</evidence>
<feature type="binding site" evidence="2">
    <location>
        <position position="95"/>
    </location>
    <ligand>
        <name>Cu cation</name>
        <dbReference type="ChEBI" id="CHEBI:23378"/>
    </ligand>
</feature>
<dbReference type="Gene3D" id="3.40.30.10">
    <property type="entry name" value="Glutaredoxin"/>
    <property type="match status" value="1"/>
</dbReference>
<feature type="binding site" evidence="2">
    <location>
        <position position="183"/>
    </location>
    <ligand>
        <name>Cu cation</name>
        <dbReference type="ChEBI" id="CHEBI:23378"/>
    </ligand>
</feature>
<reference evidence="5 6" key="1">
    <citation type="journal article" date="2015" name="Genome Announc.">
        <title>Complete Genome Sequence of Sedimenticola thiotaurini Strain SIP-G1, a Polyphosphate- and Polyhydroxyalkanoate-Accumulating Sulfur-Oxidizing Gammaproteobacterium Isolated from Salt Marsh Sediments.</title>
        <authorList>
            <person name="Flood B.E."/>
            <person name="Jones D.S."/>
            <person name="Bailey J.V."/>
        </authorList>
    </citation>
    <scope>NUCLEOTIDE SEQUENCE [LARGE SCALE GENOMIC DNA]</scope>
    <source>
        <strain evidence="5 6">SIP-G1</strain>
    </source>
</reference>
<evidence type="ECO:0000256" key="2">
    <source>
        <dbReference type="PIRSR" id="PIRSR603782-1"/>
    </source>
</evidence>
<dbReference type="InterPro" id="IPR036249">
    <property type="entry name" value="Thioredoxin-like_sf"/>
</dbReference>
<keyword evidence="3" id="KW-1015">Disulfide bond</keyword>
<keyword evidence="4" id="KW-0812">Transmembrane</keyword>
<feature type="binding site" evidence="2">
    <location>
        <position position="91"/>
    </location>
    <ligand>
        <name>Cu cation</name>
        <dbReference type="ChEBI" id="CHEBI:23378"/>
    </ligand>
</feature>
<evidence type="ECO:0000313" key="5">
    <source>
        <dbReference type="EMBL" id="AKH19283.1"/>
    </source>
</evidence>
<dbReference type="OrthoDB" id="9790194at2"/>
<dbReference type="AlphaFoldDB" id="A0A0F7JXG1"/>
<protein>
    <recommendedName>
        <fullName evidence="7">SCO family protein</fullName>
    </recommendedName>
</protein>
<dbReference type="GO" id="GO:0046872">
    <property type="term" value="F:metal ion binding"/>
    <property type="evidence" value="ECO:0007669"/>
    <property type="project" value="UniProtKB-KW"/>
</dbReference>
<keyword evidence="2" id="KW-0186">Copper</keyword>
<dbReference type="Pfam" id="PF02630">
    <property type="entry name" value="SCO1-SenC"/>
    <property type="match status" value="1"/>
</dbReference>